<keyword evidence="1" id="KW-0500">Molybdenum</keyword>
<dbReference type="Pfam" id="PF02738">
    <property type="entry name" value="MoCoBD_1"/>
    <property type="match status" value="1"/>
</dbReference>
<dbReference type="InterPro" id="IPR046867">
    <property type="entry name" value="AldOxase/xan_DH_MoCoBD2"/>
</dbReference>
<accession>A0A1T4TM43</accession>
<keyword evidence="2" id="KW-0560">Oxidoreductase</keyword>
<reference evidence="6" key="1">
    <citation type="submission" date="2017-02" db="EMBL/GenBank/DDBJ databases">
        <authorList>
            <person name="Varghese N."/>
            <person name="Submissions S."/>
        </authorList>
    </citation>
    <scope>NUCLEOTIDE SEQUENCE [LARGE SCALE GENOMIC DNA]</scope>
    <source>
        <strain evidence="6">ATCC 27094</strain>
    </source>
</reference>
<feature type="domain" description="Aldehyde oxidase/xanthine dehydrogenase a/b hammerhead" evidence="4">
    <location>
        <begin position="31"/>
        <end position="145"/>
    </location>
</feature>
<dbReference type="Proteomes" id="UP000190092">
    <property type="component" value="Unassembled WGS sequence"/>
</dbReference>
<evidence type="ECO:0000259" key="4">
    <source>
        <dbReference type="SMART" id="SM01008"/>
    </source>
</evidence>
<evidence type="ECO:0000313" key="5">
    <source>
        <dbReference type="EMBL" id="SKA41545.1"/>
    </source>
</evidence>
<dbReference type="FunFam" id="3.30.365.10:FF:000001">
    <property type="entry name" value="Xanthine dehydrogenase oxidase"/>
    <property type="match status" value="1"/>
</dbReference>
<keyword evidence="6" id="KW-1185">Reference proteome</keyword>
<dbReference type="SUPFAM" id="SSF54665">
    <property type="entry name" value="CO dehydrogenase molybdoprotein N-domain-like"/>
    <property type="match status" value="1"/>
</dbReference>
<dbReference type="Pfam" id="PF01315">
    <property type="entry name" value="Ald_Xan_dh_C"/>
    <property type="match status" value="1"/>
</dbReference>
<dbReference type="PANTHER" id="PTHR11908">
    <property type="entry name" value="XANTHINE DEHYDROGENASE"/>
    <property type="match status" value="1"/>
</dbReference>
<dbReference type="PANTHER" id="PTHR11908:SF132">
    <property type="entry name" value="ALDEHYDE OXIDASE 1-RELATED"/>
    <property type="match status" value="1"/>
</dbReference>
<organism evidence="5 6">
    <name type="scientific">Enhydrobacter aerosaccus</name>
    <dbReference type="NCBI Taxonomy" id="225324"/>
    <lineage>
        <taxon>Bacteria</taxon>
        <taxon>Pseudomonadati</taxon>
        <taxon>Pseudomonadota</taxon>
        <taxon>Alphaproteobacteria</taxon>
        <taxon>Hyphomicrobiales</taxon>
        <taxon>Enhydrobacter</taxon>
    </lineage>
</organism>
<protein>
    <submittedName>
        <fullName evidence="5">Carbon-monoxide dehydrogenase large subunit</fullName>
    </submittedName>
</protein>
<dbReference type="InterPro" id="IPR036856">
    <property type="entry name" value="Ald_Oxase/Xan_DH_a/b_sf"/>
</dbReference>
<name>A0A1T4TM43_9HYPH</name>
<dbReference type="OrthoDB" id="8123321at2"/>
<evidence type="ECO:0000313" key="6">
    <source>
        <dbReference type="Proteomes" id="UP000190092"/>
    </source>
</evidence>
<dbReference type="InterPro" id="IPR037165">
    <property type="entry name" value="AldOxase/xan_DH_Mopterin-bd_sf"/>
</dbReference>
<proteinExistence type="predicted"/>
<evidence type="ECO:0000256" key="2">
    <source>
        <dbReference type="ARBA" id="ARBA00023002"/>
    </source>
</evidence>
<comment type="cofactor">
    <cofactor evidence="3">
        <name>Mo-molybdopterin cytosine dinucleotide</name>
        <dbReference type="ChEBI" id="CHEBI:71308"/>
    </cofactor>
</comment>
<dbReference type="InterPro" id="IPR008274">
    <property type="entry name" value="AldOxase/xan_DH_MoCoBD1"/>
</dbReference>
<dbReference type="AlphaFoldDB" id="A0A1T4TM43"/>
<sequence>MPDAGSADQLQERVPYVGRPLRRREDARLLTGRGRYVDDIAPRDLCWAAVLRSPHAHARLRRVDTAKAAALPGVLLVLTASDVAGAIGPIRPNWVMPGSKVPEQLVLAADTVRYVGDRVAFVVAETQAAALDAMERIEVEFEPMPSVVDEEAALADGAPQLHENVPRNLAYLHKSGGGDYAKAAAEADTIVRLRIENNRLVPTCLEPRSIVADPSPADGALTLYIGSQIPHMTRRFVAETIGLPEHRLRVVAPDIGGGFGPKMHLYAEELLCAHAALRLGRPVKWTEGRSESHVATTHGRAHVEHIELAVMRDGRILGMKLTSYANVGAYLSNMATGIPTVNCANFATGTYRIPALAATVYVMLTNTVPVDAYRGAGRPEAAYIAERSIEAVARHLKLDPVEVRRVNFVRPEDFPYHPYGSPRLAWDSGNYQACLDTALAMIGHDRWRARQEELRQAGRHVGVGVAAYTELCGMGPSRLLGAIGFDRGGWESARLSVGAGGKVTVFSGSMPQGQGHATSLAQIAADALQLPIDDIDVVQGDTAQVQAGHGTFNSRSMAVGGSAVRVCADKIIAKATAIAAGVLEVAETDIVYRHGAFIVPGTDLGPVTFRDVARRAYVAHSLPAGLAPGLDETLFHDPTMLSAPSGVHAVVAEVDVETGEVTLLDYVAVDDAGRIINPLLAEGQIHGGVVQGIGQALYEGAVYDRVTGQLLSGSLLDYAIPRADQVPALRTAFHETPSPTNPLGVKGIGEAGTIGAPPAVVAAVLDALAPFGIDHLDMPLTPQRVWRALQAKRA</sequence>
<gene>
    <name evidence="5" type="ORF">SAMN02745126_06506</name>
</gene>
<dbReference type="STRING" id="225324.SAMN02745126_06506"/>
<evidence type="ECO:0000256" key="1">
    <source>
        <dbReference type="ARBA" id="ARBA00022505"/>
    </source>
</evidence>
<dbReference type="GO" id="GO:0016491">
    <property type="term" value="F:oxidoreductase activity"/>
    <property type="evidence" value="ECO:0007669"/>
    <property type="project" value="UniProtKB-KW"/>
</dbReference>
<dbReference type="InterPro" id="IPR000674">
    <property type="entry name" value="Ald_Oxase/Xan_DH_a/b"/>
</dbReference>
<dbReference type="Pfam" id="PF20256">
    <property type="entry name" value="MoCoBD_2"/>
    <property type="match status" value="1"/>
</dbReference>
<dbReference type="RefSeq" id="WP_085938236.1">
    <property type="nucleotide sequence ID" value="NZ_FUWJ01000022.1"/>
</dbReference>
<dbReference type="SUPFAM" id="SSF56003">
    <property type="entry name" value="Molybdenum cofactor-binding domain"/>
    <property type="match status" value="1"/>
</dbReference>
<dbReference type="EMBL" id="FUWJ01000022">
    <property type="protein sequence ID" value="SKA41545.1"/>
    <property type="molecule type" value="Genomic_DNA"/>
</dbReference>
<dbReference type="SMART" id="SM01008">
    <property type="entry name" value="Ald_Xan_dh_C"/>
    <property type="match status" value="1"/>
</dbReference>
<dbReference type="Gene3D" id="3.30.365.10">
    <property type="entry name" value="Aldehyde oxidase/xanthine dehydrogenase, molybdopterin binding domain"/>
    <property type="match status" value="4"/>
</dbReference>
<dbReference type="InterPro" id="IPR016208">
    <property type="entry name" value="Ald_Oxase/xanthine_DH-like"/>
</dbReference>
<dbReference type="GO" id="GO:0005506">
    <property type="term" value="F:iron ion binding"/>
    <property type="evidence" value="ECO:0007669"/>
    <property type="project" value="InterPro"/>
</dbReference>
<evidence type="ECO:0000256" key="3">
    <source>
        <dbReference type="ARBA" id="ARBA00053029"/>
    </source>
</evidence>
<dbReference type="Gene3D" id="3.90.1170.50">
    <property type="entry name" value="Aldehyde oxidase/xanthine dehydrogenase, a/b hammerhead"/>
    <property type="match status" value="1"/>
</dbReference>